<keyword evidence="8 9" id="KW-0413">Isomerase</keyword>
<comment type="caution">
    <text evidence="11">The sequence shown here is derived from an EMBL/GenBank/DDBJ whole genome shotgun (WGS) entry which is preliminary data.</text>
</comment>
<dbReference type="HAMAP" id="MF_00135">
    <property type="entry name" value="PRAI"/>
    <property type="match status" value="1"/>
</dbReference>
<dbReference type="PANTHER" id="PTHR42894">
    <property type="entry name" value="N-(5'-PHOSPHORIBOSYL)ANTHRANILATE ISOMERASE"/>
    <property type="match status" value="1"/>
</dbReference>
<feature type="domain" description="N-(5'phosphoribosyl) anthranilate isomerase (PRAI)" evidence="10">
    <location>
        <begin position="4"/>
        <end position="206"/>
    </location>
</feature>
<keyword evidence="6 9" id="KW-0822">Tryptophan biosynthesis</keyword>
<dbReference type="SUPFAM" id="SSF51366">
    <property type="entry name" value="Ribulose-phoshate binding barrel"/>
    <property type="match status" value="1"/>
</dbReference>
<protein>
    <recommendedName>
        <fullName evidence="4 9">N-(5'-phosphoribosyl)anthranilate isomerase</fullName>
        <shortName evidence="9">PRAI</shortName>
        <ecNumber evidence="3 9">5.3.1.24</ecNumber>
    </recommendedName>
</protein>
<dbReference type="EC" id="5.3.1.24" evidence="3 9"/>
<evidence type="ECO:0000256" key="2">
    <source>
        <dbReference type="ARBA" id="ARBA00004664"/>
    </source>
</evidence>
<comment type="similarity">
    <text evidence="9">Belongs to the TrpF family.</text>
</comment>
<keyword evidence="5 9" id="KW-0028">Amino-acid biosynthesis</keyword>
<comment type="pathway">
    <text evidence="2 9">Amino-acid biosynthesis; L-tryptophan biosynthesis; L-tryptophan from chorismate: step 3/5.</text>
</comment>
<evidence type="ECO:0000313" key="12">
    <source>
        <dbReference type="Proteomes" id="UP001062443"/>
    </source>
</evidence>
<organism evidence="11 12">
    <name type="scientific">Neokomagataea tanensis NBRC 106556</name>
    <dbReference type="NCBI Taxonomy" id="1223519"/>
    <lineage>
        <taxon>Bacteria</taxon>
        <taxon>Pseudomonadati</taxon>
        <taxon>Pseudomonadota</taxon>
        <taxon>Alphaproteobacteria</taxon>
        <taxon>Acetobacterales</taxon>
        <taxon>Acetobacteraceae</taxon>
        <taxon>Neokomagataea</taxon>
    </lineage>
</organism>
<evidence type="ECO:0000259" key="10">
    <source>
        <dbReference type="Pfam" id="PF00697"/>
    </source>
</evidence>
<gene>
    <name evidence="9" type="primary">trpF</name>
    <name evidence="11" type="ORF">AA106556_1445</name>
</gene>
<evidence type="ECO:0000256" key="3">
    <source>
        <dbReference type="ARBA" id="ARBA00012572"/>
    </source>
</evidence>
<keyword evidence="7 9" id="KW-0057">Aromatic amino acid biosynthesis</keyword>
<dbReference type="Gene3D" id="3.20.20.70">
    <property type="entry name" value="Aldolase class I"/>
    <property type="match status" value="1"/>
</dbReference>
<evidence type="ECO:0000256" key="1">
    <source>
        <dbReference type="ARBA" id="ARBA00001164"/>
    </source>
</evidence>
<proteinExistence type="inferred from homology"/>
<evidence type="ECO:0000256" key="9">
    <source>
        <dbReference type="HAMAP-Rule" id="MF_00135"/>
    </source>
</evidence>
<evidence type="ECO:0000256" key="6">
    <source>
        <dbReference type="ARBA" id="ARBA00022822"/>
    </source>
</evidence>
<keyword evidence="12" id="KW-1185">Reference proteome</keyword>
<evidence type="ECO:0000256" key="5">
    <source>
        <dbReference type="ARBA" id="ARBA00022605"/>
    </source>
</evidence>
<reference evidence="11" key="1">
    <citation type="submission" date="2013-04" db="EMBL/GenBank/DDBJ databases">
        <title>The genome sequencing project of 58 acetic acid bacteria.</title>
        <authorList>
            <person name="Okamoto-Kainuma A."/>
            <person name="Ishikawa M."/>
            <person name="Umino S."/>
            <person name="Koizumi Y."/>
            <person name="Shiwa Y."/>
            <person name="Yoshikawa H."/>
            <person name="Matsutani M."/>
            <person name="Matsushita K."/>
        </authorList>
    </citation>
    <scope>NUCLEOTIDE SEQUENCE</scope>
    <source>
        <strain evidence="11">NBRC 106556</strain>
    </source>
</reference>
<dbReference type="InterPro" id="IPR001240">
    <property type="entry name" value="PRAI_dom"/>
</dbReference>
<evidence type="ECO:0000256" key="4">
    <source>
        <dbReference type="ARBA" id="ARBA00022272"/>
    </source>
</evidence>
<dbReference type="InterPro" id="IPR011060">
    <property type="entry name" value="RibuloseP-bd_barrel"/>
</dbReference>
<comment type="catalytic activity">
    <reaction evidence="1 9">
        <text>N-(5-phospho-beta-D-ribosyl)anthranilate = 1-(2-carboxyphenylamino)-1-deoxy-D-ribulose 5-phosphate</text>
        <dbReference type="Rhea" id="RHEA:21540"/>
        <dbReference type="ChEBI" id="CHEBI:18277"/>
        <dbReference type="ChEBI" id="CHEBI:58613"/>
        <dbReference type="EC" id="5.3.1.24"/>
    </reaction>
</comment>
<accession>A0ABQ0QJV1</accession>
<evidence type="ECO:0000256" key="8">
    <source>
        <dbReference type="ARBA" id="ARBA00023235"/>
    </source>
</evidence>
<dbReference type="Pfam" id="PF00697">
    <property type="entry name" value="PRAI"/>
    <property type="match status" value="1"/>
</dbReference>
<dbReference type="GO" id="GO:0016853">
    <property type="term" value="F:isomerase activity"/>
    <property type="evidence" value="ECO:0007669"/>
    <property type="project" value="UniProtKB-KW"/>
</dbReference>
<sequence length="218" mass="23907">MVGIKICGVRDLETVHLCTELQVEWIGLVFYAPSPRFISIEDLKKIADLYSDHSSKRPRLVGLFVKASNQEIADVLSVINLDILQIYDSSERVHDIRSTFNLPVWQSKGVARAEELPLSMHCDGFVIEAKATPTDSLPGGMGRRFDWGITQNWAAPGFWALAGGLTPDNVARAIQEGAPPAVDVSSGVEGRIGFKSHDLIKKFVENAREALAPPKELG</sequence>
<dbReference type="Proteomes" id="UP001062443">
    <property type="component" value="Unassembled WGS sequence"/>
</dbReference>
<dbReference type="InterPro" id="IPR044643">
    <property type="entry name" value="TrpF_fam"/>
</dbReference>
<name>A0ABQ0QJV1_9PROT</name>
<dbReference type="EMBL" id="BAQB01000022">
    <property type="protein sequence ID" value="GBR47424.1"/>
    <property type="molecule type" value="Genomic_DNA"/>
</dbReference>
<dbReference type="InterPro" id="IPR013785">
    <property type="entry name" value="Aldolase_TIM"/>
</dbReference>
<evidence type="ECO:0000313" key="11">
    <source>
        <dbReference type="EMBL" id="GBR47424.1"/>
    </source>
</evidence>
<dbReference type="RefSeq" id="WP_068168479.1">
    <property type="nucleotide sequence ID" value="NZ_BAQB01000022.1"/>
</dbReference>
<evidence type="ECO:0000256" key="7">
    <source>
        <dbReference type="ARBA" id="ARBA00023141"/>
    </source>
</evidence>
<dbReference type="CDD" id="cd00405">
    <property type="entry name" value="PRAI"/>
    <property type="match status" value="1"/>
</dbReference>
<dbReference type="PANTHER" id="PTHR42894:SF1">
    <property type="entry name" value="N-(5'-PHOSPHORIBOSYL)ANTHRANILATE ISOMERASE"/>
    <property type="match status" value="1"/>
</dbReference>